<dbReference type="Pfam" id="PF00005">
    <property type="entry name" value="ABC_tran"/>
    <property type="match status" value="2"/>
</dbReference>
<evidence type="ECO:0000313" key="5">
    <source>
        <dbReference type="EMBL" id="MBV3383159.1"/>
    </source>
</evidence>
<dbReference type="EMBL" id="JAHOEF010000052">
    <property type="protein sequence ID" value="MBV3383159.1"/>
    <property type="molecule type" value="Genomic_DNA"/>
</dbReference>
<dbReference type="InterPro" id="IPR051309">
    <property type="entry name" value="ABCF_ATPase"/>
</dbReference>
<dbReference type="AlphaFoldDB" id="A0AAW4MW30"/>
<dbReference type="GO" id="GO:0003677">
    <property type="term" value="F:DNA binding"/>
    <property type="evidence" value="ECO:0007669"/>
    <property type="project" value="InterPro"/>
</dbReference>
<evidence type="ECO:0000256" key="1">
    <source>
        <dbReference type="ARBA" id="ARBA00022741"/>
    </source>
</evidence>
<dbReference type="Pfam" id="PF16326">
    <property type="entry name" value="ABC_tran_CTD"/>
    <property type="match status" value="1"/>
</dbReference>
<evidence type="ECO:0000313" key="8">
    <source>
        <dbReference type="Proteomes" id="UP001197492"/>
    </source>
</evidence>
<feature type="domain" description="ABC transporter" evidence="4">
    <location>
        <begin position="3"/>
        <end position="210"/>
    </location>
</feature>
<dbReference type="SMART" id="SM00382">
    <property type="entry name" value="AAA"/>
    <property type="match status" value="2"/>
</dbReference>
<evidence type="ECO:0000313" key="6">
    <source>
        <dbReference type="EMBL" id="MBV3393150.1"/>
    </source>
</evidence>
<evidence type="ECO:0000256" key="2">
    <source>
        <dbReference type="ARBA" id="ARBA00022840"/>
    </source>
</evidence>
<dbReference type="Pfam" id="PF12848">
    <property type="entry name" value="ABC_tran_Xtn"/>
    <property type="match status" value="1"/>
</dbReference>
<dbReference type="RefSeq" id="WP_217747925.1">
    <property type="nucleotide sequence ID" value="NZ_JAHOEB010000050.1"/>
</dbReference>
<dbReference type="InterPro" id="IPR003593">
    <property type="entry name" value="AAA+_ATPase"/>
</dbReference>
<sequence length="576" mass="66852">MLINIQNLSYAIGERQLYKNLNMIVEDTDKIALVGVNGTGKSTLLKMIAHHDSPAITYKKDLKIAYLSQNPVFRDNETILNEAKHILKDVPEYSIKSSLTRFGLEDMDQVISTLSGGQKKRLALAIVLLEECDLLILDEPTNHLDTPMIEYLEKYLIKRSKGLLMVTHDRYFLERITNKIYELDRGEIFPYVANYSHFLELKAERENNALQAQRKRNLFLKKELEWVRAGVQARSTKSKDRLQRFEELSSIEQIQEKGTVELIDTTSRLGKKTIELVNVSKSYPDKVMFKPFSYLFKRFDRIGILGQNGCGKTTLLNMIAGIITDYDGEIIIGDTIRMAYFQQHFHYDDPTMRVIDYIRETSDNLETSEGTLSARNMCERFLFDDHAQYTQIGKLSGGEQRRLYLLKVLMGAPNVLLLDEPTNDLDIETLNVLEDYLDTFKGIVITVSHDRYFLDRIVDGLFVFKDQEIHYVNGGYSASIDITNTKKETESQKEDYRKQAKENRKRRLTFSEKKELEGMDDLLMSLETRLSEIDEEMGSTQDFEKLDELSKERDEVEKTLEEKNERYLELLEIEES</sequence>
<dbReference type="InterPro" id="IPR017871">
    <property type="entry name" value="ABC_transporter-like_CS"/>
</dbReference>
<keyword evidence="1" id="KW-0547">Nucleotide-binding</keyword>
<reference evidence="5 8" key="1">
    <citation type="submission" date="2021-06" db="EMBL/GenBank/DDBJ databases">
        <title>Collection of gut derived symbiotic bacterial strains cultured from healthy donors.</title>
        <authorList>
            <person name="Lin H."/>
            <person name="Littmann E."/>
            <person name="Pamer E.G."/>
        </authorList>
    </citation>
    <scope>NUCLEOTIDE SEQUENCE</scope>
    <source>
        <strain evidence="6 8">MSK.21.70</strain>
        <strain evidence="5">MSK.21.82</strain>
    </source>
</reference>
<dbReference type="Proteomes" id="UP001196408">
    <property type="component" value="Unassembled WGS sequence"/>
</dbReference>
<proteinExistence type="predicted"/>
<evidence type="ECO:0000259" key="4">
    <source>
        <dbReference type="PROSITE" id="PS50893"/>
    </source>
</evidence>
<dbReference type="PROSITE" id="PS50893">
    <property type="entry name" value="ABC_TRANSPORTER_2"/>
    <property type="match status" value="2"/>
</dbReference>
<feature type="domain" description="ABC transporter" evidence="4">
    <location>
        <begin position="274"/>
        <end position="491"/>
    </location>
</feature>
<dbReference type="InterPro" id="IPR032781">
    <property type="entry name" value="ABC_tran_Xtn"/>
</dbReference>
<dbReference type="PANTHER" id="PTHR42855">
    <property type="entry name" value="ABC TRANSPORTER ATP-BINDING SUBUNIT"/>
    <property type="match status" value="1"/>
</dbReference>
<keyword evidence="8" id="KW-1185">Reference proteome</keyword>
<dbReference type="GO" id="GO:0016887">
    <property type="term" value="F:ATP hydrolysis activity"/>
    <property type="evidence" value="ECO:0007669"/>
    <property type="project" value="InterPro"/>
</dbReference>
<dbReference type="PROSITE" id="PS00211">
    <property type="entry name" value="ABC_TRANSPORTER_1"/>
    <property type="match status" value="1"/>
</dbReference>
<keyword evidence="2 5" id="KW-0067">ATP-binding</keyword>
<dbReference type="CDD" id="cd03221">
    <property type="entry name" value="ABCF_EF-3"/>
    <property type="match status" value="2"/>
</dbReference>
<dbReference type="EMBL" id="JAHOEL010000049">
    <property type="protein sequence ID" value="MBV3393150.1"/>
    <property type="molecule type" value="Genomic_DNA"/>
</dbReference>
<dbReference type="InterPro" id="IPR032524">
    <property type="entry name" value="ABC_tran_C"/>
</dbReference>
<name>A0AAW4MW30_9FIRM</name>
<evidence type="ECO:0000256" key="3">
    <source>
        <dbReference type="SAM" id="MobiDB-lite"/>
    </source>
</evidence>
<feature type="compositionally biased region" description="Basic and acidic residues" evidence="3">
    <location>
        <begin position="542"/>
        <end position="558"/>
    </location>
</feature>
<dbReference type="Proteomes" id="UP001197492">
    <property type="component" value="Unassembled WGS sequence"/>
</dbReference>
<accession>A0AAW4MW30</accession>
<gene>
    <name evidence="5" type="ORF">KSV97_08000</name>
    <name evidence="6" type="ORF">KSW06_07770</name>
</gene>
<evidence type="ECO:0000313" key="7">
    <source>
        <dbReference type="Proteomes" id="UP001196408"/>
    </source>
</evidence>
<protein>
    <submittedName>
        <fullName evidence="5">ABC-F family ATP-binding cassette domain-containing protein</fullName>
    </submittedName>
</protein>
<dbReference type="InterPro" id="IPR003439">
    <property type="entry name" value="ABC_transporter-like_ATP-bd"/>
</dbReference>
<comment type="caution">
    <text evidence="5">The sequence shown here is derived from an EMBL/GenBank/DDBJ whole genome shotgun (WGS) entry which is preliminary data.</text>
</comment>
<organism evidence="5 7">
    <name type="scientific">Catenibacterium mitsuokai</name>
    <dbReference type="NCBI Taxonomy" id="100886"/>
    <lineage>
        <taxon>Bacteria</taxon>
        <taxon>Bacillati</taxon>
        <taxon>Bacillota</taxon>
        <taxon>Erysipelotrichia</taxon>
        <taxon>Erysipelotrichales</taxon>
        <taxon>Coprobacillaceae</taxon>
        <taxon>Catenibacterium</taxon>
    </lineage>
</organism>
<feature type="region of interest" description="Disordered" evidence="3">
    <location>
        <begin position="537"/>
        <end position="558"/>
    </location>
</feature>
<dbReference type="PANTHER" id="PTHR42855:SF1">
    <property type="entry name" value="ABC TRANSPORTER DOMAIN-CONTAINING PROTEIN"/>
    <property type="match status" value="1"/>
</dbReference>
<dbReference type="GO" id="GO:0005524">
    <property type="term" value="F:ATP binding"/>
    <property type="evidence" value="ECO:0007669"/>
    <property type="project" value="UniProtKB-KW"/>
</dbReference>